<feature type="non-terminal residue" evidence="1">
    <location>
        <position position="310"/>
    </location>
</feature>
<organism evidence="1 2">
    <name type="scientific">Brassica rapa subsp. trilocularis</name>
    <dbReference type="NCBI Taxonomy" id="1813537"/>
    <lineage>
        <taxon>Eukaryota</taxon>
        <taxon>Viridiplantae</taxon>
        <taxon>Streptophyta</taxon>
        <taxon>Embryophyta</taxon>
        <taxon>Tracheophyta</taxon>
        <taxon>Spermatophyta</taxon>
        <taxon>Magnoliopsida</taxon>
        <taxon>eudicotyledons</taxon>
        <taxon>Gunneridae</taxon>
        <taxon>Pentapetalae</taxon>
        <taxon>rosids</taxon>
        <taxon>malvids</taxon>
        <taxon>Brassicales</taxon>
        <taxon>Brassicaceae</taxon>
        <taxon>Brassiceae</taxon>
        <taxon>Brassica</taxon>
    </lineage>
</organism>
<dbReference type="Proteomes" id="UP000823674">
    <property type="component" value="Chromosome A04"/>
</dbReference>
<dbReference type="EMBL" id="JADBGQ010000004">
    <property type="protein sequence ID" value="KAG5399672.1"/>
    <property type="molecule type" value="Genomic_DNA"/>
</dbReference>
<evidence type="ECO:0000313" key="2">
    <source>
        <dbReference type="Proteomes" id="UP000823674"/>
    </source>
</evidence>
<gene>
    <name evidence="1" type="primary">A04p002920.1_BraROA</name>
    <name evidence="1" type="ORF">IGI04_014279</name>
</gene>
<protein>
    <submittedName>
        <fullName evidence="1">Uncharacterized protein</fullName>
    </submittedName>
</protein>
<sequence length="310" mass="35095">MRTVHPMRTISNNPQLCQIEYESAKVYEDKMKTQSINPFVVDGPGDERLEERREQGDDDGEEIRGFVEAVESFFISGRNGDGVLHSDENIISLCQIKYESAKVYEDKMKTQSINPFVVEGPGAERLEEWREQGDDDGEEIGGVVEAVESFFISGRNGDDVPHSDGNIISVSFSLCVLCRVFDCQIEYEKAKVYEDKMKTRLRYAYVLALSPKSNDVQHGIELLEAKFLDKDEAGIDMTTYKSTAESNKLVTTFYVAHEIMKSALIVQLKRICSLRIKMKSQLSVNFILNLVSSDRGVNNKGKDQKKIVDF</sequence>
<accession>A0ABQ7MLX4</accession>
<proteinExistence type="predicted"/>
<keyword evidence="2" id="KW-1185">Reference proteome</keyword>
<reference evidence="1 2" key="1">
    <citation type="submission" date="2021-03" db="EMBL/GenBank/DDBJ databases">
        <authorList>
            <person name="King G.J."/>
            <person name="Bancroft I."/>
            <person name="Baten A."/>
            <person name="Bloomfield J."/>
            <person name="Borpatragohain P."/>
            <person name="He Z."/>
            <person name="Irish N."/>
            <person name="Irwin J."/>
            <person name="Liu K."/>
            <person name="Mauleon R.P."/>
            <person name="Moore J."/>
            <person name="Morris R."/>
            <person name="Ostergaard L."/>
            <person name="Wang B."/>
            <person name="Wells R."/>
        </authorList>
    </citation>
    <scope>NUCLEOTIDE SEQUENCE [LARGE SCALE GENOMIC DNA]</scope>
    <source>
        <strain evidence="1">R-o-18</strain>
        <tissue evidence="1">Leaf</tissue>
    </source>
</reference>
<comment type="caution">
    <text evidence="1">The sequence shown here is derived from an EMBL/GenBank/DDBJ whole genome shotgun (WGS) entry which is preliminary data.</text>
</comment>
<name>A0ABQ7MLX4_BRACM</name>
<evidence type="ECO:0000313" key="1">
    <source>
        <dbReference type="EMBL" id="KAG5399672.1"/>
    </source>
</evidence>